<dbReference type="AlphaFoldDB" id="A0A7Z3C0P1"/>
<protein>
    <recommendedName>
        <fullName evidence="3">KTSC domain-containing protein</fullName>
    </recommendedName>
</protein>
<organism evidence="1 2">
    <name type="scientific">Pseudomonas fluorescens</name>
    <dbReference type="NCBI Taxonomy" id="294"/>
    <lineage>
        <taxon>Bacteria</taxon>
        <taxon>Pseudomonadati</taxon>
        <taxon>Pseudomonadota</taxon>
        <taxon>Gammaproteobacteria</taxon>
        <taxon>Pseudomonadales</taxon>
        <taxon>Pseudomonadaceae</taxon>
        <taxon>Pseudomonas</taxon>
    </lineage>
</organism>
<sequence>MAQYKNLAGDSGVIAYELGRGSITIQFAKGAYRTYLYDSLKPGAVIVAELIRLAVAGQGLNSYINRYVKKNYASRW</sequence>
<reference evidence="1 2" key="1">
    <citation type="submission" date="2018-03" db="EMBL/GenBank/DDBJ databases">
        <title>Complete genome sequence of Pseudomonas fluorescens sp. G7.</title>
        <authorList>
            <person name="Gao C.-H."/>
            <person name="Li Z."/>
            <person name="Cai P."/>
        </authorList>
    </citation>
    <scope>NUCLEOTIDE SEQUENCE [LARGE SCALE GENOMIC DNA]</scope>
    <source>
        <strain evidence="1 2">G7</strain>
    </source>
</reference>
<evidence type="ECO:0008006" key="3">
    <source>
        <dbReference type="Google" id="ProtNLM"/>
    </source>
</evidence>
<gene>
    <name evidence="1" type="ORF">C6Y56_01510</name>
</gene>
<dbReference type="Proteomes" id="UP000501669">
    <property type="component" value="Chromosome"/>
</dbReference>
<evidence type="ECO:0000313" key="1">
    <source>
        <dbReference type="EMBL" id="QJP93320.1"/>
    </source>
</evidence>
<proteinExistence type="predicted"/>
<evidence type="ECO:0000313" key="2">
    <source>
        <dbReference type="Proteomes" id="UP000501669"/>
    </source>
</evidence>
<dbReference type="RefSeq" id="WP_169428434.1">
    <property type="nucleotide sequence ID" value="NZ_CP027561.1"/>
</dbReference>
<dbReference type="EMBL" id="CP027561">
    <property type="protein sequence ID" value="QJP93320.1"/>
    <property type="molecule type" value="Genomic_DNA"/>
</dbReference>
<accession>A0A7Z3C0P1</accession>
<name>A0A7Z3C0P1_PSEFL</name>